<accession>A0A382FY46</accession>
<dbReference type="EMBL" id="UINC01052538">
    <property type="protein sequence ID" value="SVB67978.1"/>
    <property type="molecule type" value="Genomic_DNA"/>
</dbReference>
<organism evidence="1">
    <name type="scientific">marine metagenome</name>
    <dbReference type="NCBI Taxonomy" id="408172"/>
    <lineage>
        <taxon>unclassified sequences</taxon>
        <taxon>metagenomes</taxon>
        <taxon>ecological metagenomes</taxon>
    </lineage>
</organism>
<evidence type="ECO:0000313" key="1">
    <source>
        <dbReference type="EMBL" id="SVB67978.1"/>
    </source>
</evidence>
<sequence length="176" mass="19726">MEYSKAKDSNGKGRPRVSALVALTLLEVIQVNDRPLEVFEEEDTSVTIPRRLGLSDVVERRIQNYQRETKRGQKISDQEFGDLIRLVTKRPDARAIFLESGVRLAGKSTPKVKWIPRRLAAVIARRQVRRRLEALFGRRIGGFADGAFTLEGRSLFFVQSDPEGDACALVLGICSA</sequence>
<reference evidence="1" key="1">
    <citation type="submission" date="2018-05" db="EMBL/GenBank/DDBJ databases">
        <authorList>
            <person name="Lanie J.A."/>
            <person name="Ng W.-L."/>
            <person name="Kazmierczak K.M."/>
            <person name="Andrzejewski T.M."/>
            <person name="Davidsen T.M."/>
            <person name="Wayne K.J."/>
            <person name="Tettelin H."/>
            <person name="Glass J.I."/>
            <person name="Rusch D."/>
            <person name="Podicherti R."/>
            <person name="Tsui H.-C.T."/>
            <person name="Winkler M.E."/>
        </authorList>
    </citation>
    <scope>NUCLEOTIDE SEQUENCE</scope>
</reference>
<feature type="non-terminal residue" evidence="1">
    <location>
        <position position="176"/>
    </location>
</feature>
<dbReference type="AlphaFoldDB" id="A0A382FY46"/>
<protein>
    <submittedName>
        <fullName evidence="1">Uncharacterized protein</fullName>
    </submittedName>
</protein>
<gene>
    <name evidence="1" type="ORF">METZ01_LOCUS220832</name>
</gene>
<proteinExistence type="predicted"/>
<name>A0A382FY46_9ZZZZ</name>